<dbReference type="STRING" id="660470.Theba_1624"/>
<dbReference type="KEGG" id="mpg:Theba_1624"/>
<proteinExistence type="predicted"/>
<protein>
    <submittedName>
        <fullName evidence="1">Uncharacterized protein</fullName>
    </submittedName>
</protein>
<dbReference type="Proteomes" id="UP000002881">
    <property type="component" value="Chromosome"/>
</dbReference>
<dbReference type="AlphaFoldDB" id="I2F5T5"/>
<name>I2F5T5_9BACT</name>
<accession>I2F5T5</accession>
<evidence type="ECO:0000313" key="2">
    <source>
        <dbReference type="Proteomes" id="UP000002881"/>
    </source>
</evidence>
<reference evidence="1 2" key="1">
    <citation type="journal article" date="2012" name="Genome Biol. Evol.">
        <title>Genome Sequence of the Mesophilic Thermotogales Bacterium Mesotoga prima MesG1.Ag.4.2 Reveals the Largest Thermotogales Genome To Date.</title>
        <authorList>
            <person name="Zhaxybayeva O."/>
            <person name="Swithers K.S."/>
            <person name="Foght J."/>
            <person name="Green A.G."/>
            <person name="Bruce D."/>
            <person name="Detter C."/>
            <person name="Han S."/>
            <person name="Teshima H."/>
            <person name="Han J."/>
            <person name="Woyke T."/>
            <person name="Pitluck S."/>
            <person name="Nolan M."/>
            <person name="Ivanova N."/>
            <person name="Pati A."/>
            <person name="Land M.L."/>
            <person name="Dlutek M."/>
            <person name="Doolittle W.F."/>
            <person name="Noll K.M."/>
            <person name="Nesbo C.L."/>
        </authorList>
    </citation>
    <scope>NUCLEOTIDE SEQUENCE [LARGE SCALE GENOMIC DNA]</scope>
    <source>
        <strain evidence="2">mesG1.Ag.4.2</strain>
    </source>
</reference>
<keyword evidence="2" id="KW-1185">Reference proteome</keyword>
<organism evidence="1 2">
    <name type="scientific">Mesotoga prima MesG1.Ag.4.2</name>
    <dbReference type="NCBI Taxonomy" id="660470"/>
    <lineage>
        <taxon>Bacteria</taxon>
        <taxon>Thermotogati</taxon>
        <taxon>Thermotogota</taxon>
        <taxon>Thermotogae</taxon>
        <taxon>Kosmotogales</taxon>
        <taxon>Kosmotogaceae</taxon>
        <taxon>Mesotoga</taxon>
    </lineage>
</organism>
<evidence type="ECO:0000313" key="1">
    <source>
        <dbReference type="EMBL" id="AFK07288.1"/>
    </source>
</evidence>
<dbReference type="EMBL" id="CP003532">
    <property type="protein sequence ID" value="AFK07288.1"/>
    <property type="molecule type" value="Genomic_DNA"/>
</dbReference>
<dbReference type="RefSeq" id="WP_014731187.1">
    <property type="nucleotide sequence ID" value="NC_017934.1"/>
</dbReference>
<sequence>MEDERDFYEDDCLDEDEGFGLEGSACATCWCKGVFCDCCGCTIQEGRNVCENCEDNS</sequence>
<gene>
    <name evidence="1" type="ORF">Theba_1624</name>
</gene>
<dbReference type="GeneID" id="87108478"/>
<dbReference type="HOGENOM" id="CLU_2991477_0_0_0"/>